<comment type="subcellular location">
    <subcellularLocation>
        <location evidence="1">Cell membrane</location>
        <topology evidence="1">Multi-pass membrane protein</topology>
    </subcellularLocation>
</comment>
<evidence type="ECO:0000259" key="8">
    <source>
        <dbReference type="Pfam" id="PF00884"/>
    </source>
</evidence>
<dbReference type="AlphaFoldDB" id="A0A9D9ISI0"/>
<dbReference type="InterPro" id="IPR017850">
    <property type="entry name" value="Alkaline_phosphatase_core_sf"/>
</dbReference>
<dbReference type="Pfam" id="PF00884">
    <property type="entry name" value="Sulfatase"/>
    <property type="match status" value="1"/>
</dbReference>
<dbReference type="PANTHER" id="PTHR30443:SF0">
    <property type="entry name" value="PHOSPHOETHANOLAMINE TRANSFERASE EPTA"/>
    <property type="match status" value="1"/>
</dbReference>
<feature type="transmembrane region" description="Helical" evidence="7">
    <location>
        <begin position="147"/>
        <end position="165"/>
    </location>
</feature>
<reference evidence="9" key="2">
    <citation type="journal article" date="2021" name="PeerJ">
        <title>Extensive microbial diversity within the chicken gut microbiome revealed by metagenomics and culture.</title>
        <authorList>
            <person name="Gilroy R."/>
            <person name="Ravi A."/>
            <person name="Getino M."/>
            <person name="Pursley I."/>
            <person name="Horton D.L."/>
            <person name="Alikhan N.F."/>
            <person name="Baker D."/>
            <person name="Gharbi K."/>
            <person name="Hall N."/>
            <person name="Watson M."/>
            <person name="Adriaenssens E.M."/>
            <person name="Foster-Nyarko E."/>
            <person name="Jarju S."/>
            <person name="Secka A."/>
            <person name="Antonio M."/>
            <person name="Oren A."/>
            <person name="Chaudhuri R.R."/>
            <person name="La Ragione R."/>
            <person name="Hildebrand F."/>
            <person name="Pallen M.J."/>
        </authorList>
    </citation>
    <scope>NUCLEOTIDE SEQUENCE</scope>
    <source>
        <strain evidence="9">6919</strain>
    </source>
</reference>
<protein>
    <submittedName>
        <fullName evidence="9">Phosphoethanolamine transferase</fullName>
    </submittedName>
</protein>
<accession>A0A9D9ISI0</accession>
<dbReference type="InterPro" id="IPR058130">
    <property type="entry name" value="PEA_transf_C"/>
</dbReference>
<feature type="transmembrane region" description="Helical" evidence="7">
    <location>
        <begin position="12"/>
        <end position="35"/>
    </location>
</feature>
<reference evidence="9" key="1">
    <citation type="submission" date="2020-10" db="EMBL/GenBank/DDBJ databases">
        <authorList>
            <person name="Gilroy R."/>
        </authorList>
    </citation>
    <scope>NUCLEOTIDE SEQUENCE</scope>
    <source>
        <strain evidence="9">6919</strain>
    </source>
</reference>
<proteinExistence type="predicted"/>
<organism evidence="9 10">
    <name type="scientific">Candidatus Limisoma faecipullorum</name>
    <dbReference type="NCBI Taxonomy" id="2840854"/>
    <lineage>
        <taxon>Bacteria</taxon>
        <taxon>Pseudomonadati</taxon>
        <taxon>Bacteroidota</taxon>
        <taxon>Bacteroidia</taxon>
        <taxon>Bacteroidales</taxon>
        <taxon>Candidatus Limisoma</taxon>
    </lineage>
</organism>
<feature type="transmembrane region" description="Helical" evidence="7">
    <location>
        <begin position="41"/>
        <end position="61"/>
    </location>
</feature>
<gene>
    <name evidence="9" type="ORF">IAB88_07635</name>
</gene>
<name>A0A9D9ISI0_9BACT</name>
<sequence>MKTGGIINNYYAFIFILTLFYGAVFCFSGFVGTPFGSFKDLIVLVLQWGVVLFATYGLLMVISVCKYVFSVVFPLLTTLCTILAYFSYTANVQLTPMLIDLTFVNDARTWMGVIDFWLVAVTVLSFVLSVIVASYRFRHIKSGFYESILNLIIGILIILITNIWVSKFVNPVAERLPYNIFHSFLRYYNDKKVALEERNTFTVMPHTDVDSLNVVLVIGESLRSDHLQMNGYHRETTPLLMQDSCISLPNVYTEPCYTHLSVPHMLTRADSVNTGRAFTEQSFVTIFKQAGYRTAWISNQDQADTYVYFMNECDTLIYANSGKSLYIIDKWLDSDILPAYKKLLGEKADKKLILMHTIGSHWYYTTHFYEETSKFKPNIKSKIVSSNTKEEMINSYDNTIVETDRFIHQIIDGLRGSDAVLIYLSDHGESLGEDGYFLHGTDRSELHYPACFVWFSDGYKKKYPAKVDALKRNARRRLRTDFLFHSIIGAASIESVYKEESLDIFK</sequence>
<dbReference type="Gene3D" id="3.40.720.10">
    <property type="entry name" value="Alkaline Phosphatase, subunit A"/>
    <property type="match status" value="1"/>
</dbReference>
<dbReference type="CDD" id="cd16017">
    <property type="entry name" value="LptA"/>
    <property type="match status" value="1"/>
</dbReference>
<feature type="transmembrane region" description="Helical" evidence="7">
    <location>
        <begin position="110"/>
        <end position="135"/>
    </location>
</feature>
<dbReference type="PANTHER" id="PTHR30443">
    <property type="entry name" value="INNER MEMBRANE PROTEIN"/>
    <property type="match status" value="1"/>
</dbReference>
<comment type="caution">
    <text evidence="9">The sequence shown here is derived from an EMBL/GenBank/DDBJ whole genome shotgun (WGS) entry which is preliminary data.</text>
</comment>
<dbReference type="SUPFAM" id="SSF53649">
    <property type="entry name" value="Alkaline phosphatase-like"/>
    <property type="match status" value="1"/>
</dbReference>
<dbReference type="Proteomes" id="UP000823598">
    <property type="component" value="Unassembled WGS sequence"/>
</dbReference>
<dbReference type="GO" id="GO:0016776">
    <property type="term" value="F:phosphotransferase activity, phosphate group as acceptor"/>
    <property type="evidence" value="ECO:0007669"/>
    <property type="project" value="TreeGrafter"/>
</dbReference>
<evidence type="ECO:0000256" key="6">
    <source>
        <dbReference type="ARBA" id="ARBA00023136"/>
    </source>
</evidence>
<keyword evidence="6 7" id="KW-0472">Membrane</keyword>
<dbReference type="InterPro" id="IPR000917">
    <property type="entry name" value="Sulfatase_N"/>
</dbReference>
<feature type="domain" description="Sulfatase N-terminal" evidence="8">
    <location>
        <begin position="213"/>
        <end position="492"/>
    </location>
</feature>
<keyword evidence="3 9" id="KW-0808">Transferase</keyword>
<feature type="transmembrane region" description="Helical" evidence="7">
    <location>
        <begin position="68"/>
        <end position="90"/>
    </location>
</feature>
<dbReference type="GO" id="GO:0009244">
    <property type="term" value="P:lipopolysaccharide core region biosynthetic process"/>
    <property type="evidence" value="ECO:0007669"/>
    <property type="project" value="TreeGrafter"/>
</dbReference>
<evidence type="ECO:0000256" key="7">
    <source>
        <dbReference type="SAM" id="Phobius"/>
    </source>
</evidence>
<keyword evidence="5 7" id="KW-1133">Transmembrane helix</keyword>
<evidence type="ECO:0000256" key="1">
    <source>
        <dbReference type="ARBA" id="ARBA00004651"/>
    </source>
</evidence>
<dbReference type="EMBL" id="JADIMC010000086">
    <property type="protein sequence ID" value="MBO8476848.1"/>
    <property type="molecule type" value="Genomic_DNA"/>
</dbReference>
<keyword evidence="4 7" id="KW-0812">Transmembrane</keyword>
<evidence type="ECO:0000256" key="2">
    <source>
        <dbReference type="ARBA" id="ARBA00022475"/>
    </source>
</evidence>
<evidence type="ECO:0000313" key="9">
    <source>
        <dbReference type="EMBL" id="MBO8476848.1"/>
    </source>
</evidence>
<keyword evidence="2" id="KW-1003">Cell membrane</keyword>
<evidence type="ECO:0000313" key="10">
    <source>
        <dbReference type="Proteomes" id="UP000823598"/>
    </source>
</evidence>
<evidence type="ECO:0000256" key="5">
    <source>
        <dbReference type="ARBA" id="ARBA00022989"/>
    </source>
</evidence>
<dbReference type="InterPro" id="IPR040423">
    <property type="entry name" value="PEA_transferase"/>
</dbReference>
<evidence type="ECO:0000256" key="3">
    <source>
        <dbReference type="ARBA" id="ARBA00022679"/>
    </source>
</evidence>
<dbReference type="GO" id="GO:0005886">
    <property type="term" value="C:plasma membrane"/>
    <property type="evidence" value="ECO:0007669"/>
    <property type="project" value="UniProtKB-SubCell"/>
</dbReference>
<evidence type="ECO:0000256" key="4">
    <source>
        <dbReference type="ARBA" id="ARBA00022692"/>
    </source>
</evidence>